<dbReference type="PROSITE" id="PS51450">
    <property type="entry name" value="LRR"/>
    <property type="match status" value="3"/>
</dbReference>
<accession>A0A815FHC6</accession>
<organism evidence="5 8">
    <name type="scientific">Adineta steineri</name>
    <dbReference type="NCBI Taxonomy" id="433720"/>
    <lineage>
        <taxon>Eukaryota</taxon>
        <taxon>Metazoa</taxon>
        <taxon>Spiralia</taxon>
        <taxon>Gnathifera</taxon>
        <taxon>Rotifera</taxon>
        <taxon>Eurotatoria</taxon>
        <taxon>Bdelloidea</taxon>
        <taxon>Adinetida</taxon>
        <taxon>Adinetidae</taxon>
        <taxon>Adineta</taxon>
    </lineage>
</organism>
<evidence type="ECO:0000313" key="7">
    <source>
        <dbReference type="Proteomes" id="UP000663832"/>
    </source>
</evidence>
<dbReference type="SMART" id="SM00369">
    <property type="entry name" value="LRR_TYP"/>
    <property type="match status" value="5"/>
</dbReference>
<name>A0A815FHC6_9BILA</name>
<dbReference type="PANTHER" id="PTHR24366">
    <property type="entry name" value="IG(IMMUNOGLOBULIN) AND LRR(LEUCINE RICH REPEAT) DOMAINS"/>
    <property type="match status" value="1"/>
</dbReference>
<keyword evidence="3" id="KW-0472">Membrane</keyword>
<feature type="chain" id="PRO_5036227509" evidence="4">
    <location>
        <begin position="23"/>
        <end position="713"/>
    </location>
</feature>
<dbReference type="Gene3D" id="3.80.10.10">
    <property type="entry name" value="Ribonuclease Inhibitor"/>
    <property type="match status" value="2"/>
</dbReference>
<sequence>MFRIKFFFCFIHIGLIITLTKSEFSCLTSSIISCRCNSDESLVTCIENRPSNETFIDWSTFSSGGHRFHLFKFINFTHLTSNTFTNFTSTVLSLGQFEFTFINRIDRVEENTFQILNFYSDTPITLIFESPRNFQLANYAFSRLKYREIVISDIQNDNPPYQLNLKAFDNTQIYQMSISNSPEFHFISNGSSLINITHMKLKNCSLTNIDLLLDTLSTFMLDIDLSSNKLNHIPSFMKLSTLKDIDLSANLFEDVKSNIFTNLTQLNRINLSHNQIKHIAPDAFLGLTQLSTLVLYDNRLTSLETITVHNEVISFLYPLVQTLTTLHLSNNFLHDFKAIRNLSSLNSLQICCNKIKTLDENAFKNVHKLETIDLSSNHIESIHPMAFDGTILIDLDLSSNSFSSLETTKHVIDDHFHSKNQTSSFLDTIQSTLIVLSLENCTNLLELNWFVLTKLRQLTILKLSGIPKTDKFWTLEPRDGSIIDWHGPSFDHRVSLNDIRFDNNDYCLSKPIFQIFNRTTIHVDENHPCNCFIFMMKKKFGAGHHPICLSNQSIVQELTHECVNIDLSCLSLVNSTTIPLTQSSSSSSSMTSTSKETSLTSKLTTMSSSQSSSTIGSTVTVTTGSIKTSSTSSLTTSVTTTTTTTTTNASTTLRTIIMDDGKWKTILAITIPLTAVAIIAAGTSIFIVKRWKKKNPKESFEMLTGFENLLARK</sequence>
<evidence type="ECO:0000313" key="8">
    <source>
        <dbReference type="Proteomes" id="UP000663877"/>
    </source>
</evidence>
<keyword evidence="1" id="KW-0433">Leucine-rich repeat</keyword>
<evidence type="ECO:0000313" key="6">
    <source>
        <dbReference type="EMBL" id="CAF1586941.1"/>
    </source>
</evidence>
<dbReference type="SUPFAM" id="SSF52058">
    <property type="entry name" value="L domain-like"/>
    <property type="match status" value="1"/>
</dbReference>
<keyword evidence="4" id="KW-0732">Signal</keyword>
<dbReference type="InterPro" id="IPR003591">
    <property type="entry name" value="Leu-rich_rpt_typical-subtyp"/>
</dbReference>
<dbReference type="Proteomes" id="UP000663832">
    <property type="component" value="Unassembled WGS sequence"/>
</dbReference>
<dbReference type="EMBL" id="CAJNOM010001027">
    <property type="protein sequence ID" value="CAF1586941.1"/>
    <property type="molecule type" value="Genomic_DNA"/>
</dbReference>
<evidence type="ECO:0000256" key="4">
    <source>
        <dbReference type="SAM" id="SignalP"/>
    </source>
</evidence>
<dbReference type="Pfam" id="PF13855">
    <property type="entry name" value="LRR_8"/>
    <property type="match status" value="2"/>
</dbReference>
<dbReference type="AlphaFoldDB" id="A0A815FHC6"/>
<keyword evidence="2" id="KW-0677">Repeat</keyword>
<evidence type="ECO:0000256" key="3">
    <source>
        <dbReference type="SAM" id="Phobius"/>
    </source>
</evidence>
<feature type="signal peptide" evidence="4">
    <location>
        <begin position="1"/>
        <end position="22"/>
    </location>
</feature>
<dbReference type="PANTHER" id="PTHR24366:SF96">
    <property type="entry name" value="LEUCINE RICH REPEAT CONTAINING 53"/>
    <property type="match status" value="1"/>
</dbReference>
<evidence type="ECO:0000313" key="5">
    <source>
        <dbReference type="EMBL" id="CAF1325420.1"/>
    </source>
</evidence>
<dbReference type="SMART" id="SM00365">
    <property type="entry name" value="LRR_SD22"/>
    <property type="match status" value="4"/>
</dbReference>
<evidence type="ECO:0000256" key="1">
    <source>
        <dbReference type="ARBA" id="ARBA00022614"/>
    </source>
</evidence>
<comment type="caution">
    <text evidence="5">The sequence shown here is derived from an EMBL/GenBank/DDBJ whole genome shotgun (WGS) entry which is preliminary data.</text>
</comment>
<dbReference type="OrthoDB" id="1055097at2759"/>
<feature type="transmembrane region" description="Helical" evidence="3">
    <location>
        <begin position="666"/>
        <end position="688"/>
    </location>
</feature>
<keyword evidence="3" id="KW-1133">Transmembrane helix</keyword>
<gene>
    <name evidence="5" type="ORF">BJG266_LOCUS33584</name>
    <name evidence="6" type="ORF">QVE165_LOCUS50754</name>
</gene>
<proteinExistence type="predicted"/>
<dbReference type="PROSITE" id="PS51257">
    <property type="entry name" value="PROKAR_LIPOPROTEIN"/>
    <property type="match status" value="1"/>
</dbReference>
<protein>
    <submittedName>
        <fullName evidence="5">Uncharacterized protein</fullName>
    </submittedName>
</protein>
<dbReference type="InterPro" id="IPR001611">
    <property type="entry name" value="Leu-rich_rpt"/>
</dbReference>
<dbReference type="EMBL" id="CAJNOI010000660">
    <property type="protein sequence ID" value="CAF1325420.1"/>
    <property type="molecule type" value="Genomic_DNA"/>
</dbReference>
<keyword evidence="7" id="KW-1185">Reference proteome</keyword>
<reference evidence="5" key="1">
    <citation type="submission" date="2021-02" db="EMBL/GenBank/DDBJ databases">
        <authorList>
            <person name="Nowell W R."/>
        </authorList>
    </citation>
    <scope>NUCLEOTIDE SEQUENCE</scope>
</reference>
<dbReference type="Proteomes" id="UP000663877">
    <property type="component" value="Unassembled WGS sequence"/>
</dbReference>
<evidence type="ECO:0000256" key="2">
    <source>
        <dbReference type="ARBA" id="ARBA00022737"/>
    </source>
</evidence>
<keyword evidence="3" id="KW-0812">Transmembrane</keyword>
<dbReference type="InterPro" id="IPR032675">
    <property type="entry name" value="LRR_dom_sf"/>
</dbReference>